<proteinExistence type="inferred from homology"/>
<reference evidence="4 5" key="1">
    <citation type="submission" date="2023-02" db="EMBL/GenBank/DDBJ databases">
        <title>LHISI_Scaffold_Assembly.</title>
        <authorList>
            <person name="Stuart O.P."/>
            <person name="Cleave R."/>
            <person name="Magrath M.J.L."/>
            <person name="Mikheyev A.S."/>
        </authorList>
    </citation>
    <scope>NUCLEOTIDE SEQUENCE [LARGE SCALE GENOMIC DNA]</scope>
    <source>
        <strain evidence="4">Daus_M_001</strain>
        <tissue evidence="4">Leg muscle</tissue>
    </source>
</reference>
<evidence type="ECO:0000313" key="4">
    <source>
        <dbReference type="EMBL" id="KAJ8894426.1"/>
    </source>
</evidence>
<evidence type="ECO:0000256" key="2">
    <source>
        <dbReference type="ARBA" id="ARBA00006488"/>
    </source>
</evidence>
<feature type="region of interest" description="Disordered" evidence="3">
    <location>
        <begin position="355"/>
        <end position="379"/>
    </location>
</feature>
<dbReference type="Proteomes" id="UP001159363">
    <property type="component" value="Chromosome 2"/>
</dbReference>
<name>A0ABQ9IDM3_9NEOP</name>
<dbReference type="SUPFAM" id="SSF46626">
    <property type="entry name" value="Cytochrome c"/>
    <property type="match status" value="1"/>
</dbReference>
<comment type="function">
    <text evidence="1">Electron carrier protein. The oxidized form of the cytochrome c heme group can accept an electron from the heme group of the cytochrome c1 subunit of cytochrome reductase. Cytochrome c then transfers this electron to the cytochrome oxidase complex, the final protein carrier in the mitochondrial electron-transport chain.</text>
</comment>
<dbReference type="PRINTS" id="PR00604">
    <property type="entry name" value="CYTCHRMECIAB"/>
</dbReference>
<keyword evidence="5" id="KW-1185">Reference proteome</keyword>
<dbReference type="InterPro" id="IPR036909">
    <property type="entry name" value="Cyt_c-like_dom_sf"/>
</dbReference>
<feature type="compositionally biased region" description="Basic and acidic residues" evidence="3">
    <location>
        <begin position="357"/>
        <end position="376"/>
    </location>
</feature>
<accession>A0ABQ9IDM3</accession>
<dbReference type="InterPro" id="IPR002327">
    <property type="entry name" value="Cyt_c_1A/1B"/>
</dbReference>
<feature type="compositionally biased region" description="Polar residues" evidence="3">
    <location>
        <begin position="309"/>
        <end position="328"/>
    </location>
</feature>
<dbReference type="PANTHER" id="PTHR11961">
    <property type="entry name" value="CYTOCHROME C"/>
    <property type="match status" value="1"/>
</dbReference>
<sequence length="410" mass="45480">MKLHVPPLMTCPEFGSLVDGAKSPVERVSALRSIDGSTLFALAARAHDAFRPARYASIDLQRRIKQSFSPYTGLLQKLICGPKHLPPCNSRLTGRILVAYSRPRARATNCPARLAHADCLSPDLTKRRSGAKLICSTKSYLNKQIARAYLDRVYPRHLAHKQIQQTISNISKLRNIFHSGYKILASSPQTQDLLSKDNTSASPVTLGQRMNGHTADTKQTIAGHINSLQDKPVAAHAASHNKDFDSYYSTRSSCTFTGITWNRDTLFIYLENPKKFIPGTKMVFAGLKKPQERADIICYLEQATKETRPSSSTQNLVRETKNHSTVTAGDSVPFHSRCKLSRDFHGSLILTLEGEGGEARKESREGNKLAEERAHSQDSLVSKKFGDKQNVAIFPPKILALGSTMCYEQT</sequence>
<protein>
    <recommendedName>
        <fullName evidence="6">Cytochrome c</fullName>
    </recommendedName>
</protein>
<evidence type="ECO:0000256" key="3">
    <source>
        <dbReference type="SAM" id="MobiDB-lite"/>
    </source>
</evidence>
<dbReference type="Gene3D" id="1.10.760.10">
    <property type="entry name" value="Cytochrome c-like domain"/>
    <property type="match status" value="1"/>
</dbReference>
<evidence type="ECO:0000313" key="5">
    <source>
        <dbReference type="Proteomes" id="UP001159363"/>
    </source>
</evidence>
<evidence type="ECO:0000256" key="1">
    <source>
        <dbReference type="ARBA" id="ARBA00002555"/>
    </source>
</evidence>
<organism evidence="4 5">
    <name type="scientific">Dryococelus australis</name>
    <dbReference type="NCBI Taxonomy" id="614101"/>
    <lineage>
        <taxon>Eukaryota</taxon>
        <taxon>Metazoa</taxon>
        <taxon>Ecdysozoa</taxon>
        <taxon>Arthropoda</taxon>
        <taxon>Hexapoda</taxon>
        <taxon>Insecta</taxon>
        <taxon>Pterygota</taxon>
        <taxon>Neoptera</taxon>
        <taxon>Polyneoptera</taxon>
        <taxon>Phasmatodea</taxon>
        <taxon>Verophasmatodea</taxon>
        <taxon>Anareolatae</taxon>
        <taxon>Phasmatidae</taxon>
        <taxon>Eurycanthinae</taxon>
        <taxon>Dryococelus</taxon>
    </lineage>
</organism>
<feature type="region of interest" description="Disordered" evidence="3">
    <location>
        <begin position="308"/>
        <end position="328"/>
    </location>
</feature>
<dbReference type="EMBL" id="JARBHB010000002">
    <property type="protein sequence ID" value="KAJ8894426.1"/>
    <property type="molecule type" value="Genomic_DNA"/>
</dbReference>
<evidence type="ECO:0008006" key="6">
    <source>
        <dbReference type="Google" id="ProtNLM"/>
    </source>
</evidence>
<comment type="similarity">
    <text evidence="2">Belongs to the cytochrome c family.</text>
</comment>
<comment type="caution">
    <text evidence="4">The sequence shown here is derived from an EMBL/GenBank/DDBJ whole genome shotgun (WGS) entry which is preliminary data.</text>
</comment>
<gene>
    <name evidence="4" type="ORF">PR048_007079</name>
</gene>